<evidence type="ECO:0000256" key="1">
    <source>
        <dbReference type="ARBA" id="ARBA00001966"/>
    </source>
</evidence>
<evidence type="ECO:0000256" key="2">
    <source>
        <dbReference type="ARBA" id="ARBA00005806"/>
    </source>
</evidence>
<organism evidence="5 6">
    <name type="scientific">Clostridium sporogenes</name>
    <dbReference type="NCBI Taxonomy" id="1509"/>
    <lineage>
        <taxon>Bacteria</taxon>
        <taxon>Bacillati</taxon>
        <taxon>Bacillota</taxon>
        <taxon>Clostridia</taxon>
        <taxon>Eubacteriales</taxon>
        <taxon>Clostridiaceae</taxon>
        <taxon>Clostridium</taxon>
    </lineage>
</organism>
<keyword evidence="4" id="KW-0175">Coiled coil</keyword>
<dbReference type="GO" id="GO:0016836">
    <property type="term" value="F:hydro-lyase activity"/>
    <property type="evidence" value="ECO:0007669"/>
    <property type="project" value="UniProtKB-ARBA"/>
</dbReference>
<feature type="coiled-coil region" evidence="4">
    <location>
        <begin position="120"/>
        <end position="147"/>
    </location>
</feature>
<dbReference type="PANTHER" id="PTHR30548:SF3">
    <property type="entry name" value="2-HYDROXYACYL-COA DEHYDRATASE"/>
    <property type="match status" value="1"/>
</dbReference>
<dbReference type="PANTHER" id="PTHR30548">
    <property type="entry name" value="2-HYDROXYGLUTARYL-COA DEHYDRATASE, D-COMPONENT-RELATED"/>
    <property type="match status" value="1"/>
</dbReference>
<dbReference type="RefSeq" id="WP_310943207.1">
    <property type="nucleotide sequence ID" value="NZ_JARUIS010000006.1"/>
</dbReference>
<evidence type="ECO:0000313" key="6">
    <source>
        <dbReference type="Proteomes" id="UP001182303"/>
    </source>
</evidence>
<comment type="similarity">
    <text evidence="2">Belongs to the FldB/FldC dehydratase alpha/beta subunit family.</text>
</comment>
<sequence length="332" mass="38834">MKKIGLTTTVPIEVLIASGYTAIDLNNMFIASKNYLKYIDTAERDGFPKSLCAWIKGIYGACLENDINEIVGVMEGDCSNTKALIDVFKLKGIKVYPFSFPHSHELSDVEFHIRKFMEIFNADEDRVEEIRKRLNKVRNLARKIDKMTYIDNKVNGFENHLYQVSLSDFNGNIDEFEYKLKKAIEDIDKREPIDKGLRLAYIGVPPMTGDIYDFVENLNARFVYNEVQREFSFPRGIEAINIFQQYYDYTYPYDMEFRIKELKKQIKERKIDAIIHYTQAFCHRAVEDIVLKKELNIPILNIEGDKLNTLDARTKLRLEAFLDMLLDLKKKQ</sequence>
<comment type="cofactor">
    <cofactor evidence="1">
        <name>[4Fe-4S] cluster</name>
        <dbReference type="ChEBI" id="CHEBI:49883"/>
    </cofactor>
</comment>
<comment type="caution">
    <text evidence="5">The sequence shown here is derived from an EMBL/GenBank/DDBJ whole genome shotgun (WGS) entry which is preliminary data.</text>
</comment>
<dbReference type="Pfam" id="PF06050">
    <property type="entry name" value="HGD-D"/>
    <property type="match status" value="1"/>
</dbReference>
<keyword evidence="3" id="KW-0479">Metal-binding</keyword>
<dbReference type="EMBL" id="JARUIS010000006">
    <property type="protein sequence ID" value="MDS1003035.1"/>
    <property type="molecule type" value="Genomic_DNA"/>
</dbReference>
<proteinExistence type="inferred from homology"/>
<evidence type="ECO:0000256" key="4">
    <source>
        <dbReference type="SAM" id="Coils"/>
    </source>
</evidence>
<evidence type="ECO:0000256" key="3">
    <source>
        <dbReference type="ARBA" id="ARBA00023014"/>
    </source>
</evidence>
<dbReference type="Proteomes" id="UP001182303">
    <property type="component" value="Unassembled WGS sequence"/>
</dbReference>
<gene>
    <name evidence="5" type="ORF">P9J83_05895</name>
</gene>
<keyword evidence="3" id="KW-0408">Iron</keyword>
<dbReference type="GO" id="GO:0051536">
    <property type="term" value="F:iron-sulfur cluster binding"/>
    <property type="evidence" value="ECO:0007669"/>
    <property type="project" value="UniProtKB-KW"/>
</dbReference>
<accession>A0AAE4FKM0</accession>
<reference evidence="5" key="1">
    <citation type="submission" date="2023-04" db="EMBL/GenBank/DDBJ databases">
        <title>Assessment of the microbiological origin of a defect in Grana Padano cheese.</title>
        <authorList>
            <person name="Zago M."/>
            <person name="Rossetti L."/>
            <person name="Bonvini B."/>
            <person name="Carminati D."/>
            <person name="Giraffa G."/>
        </authorList>
    </citation>
    <scope>NUCLEOTIDE SEQUENCE</scope>
    <source>
        <strain evidence="5">4990</strain>
    </source>
</reference>
<dbReference type="AlphaFoldDB" id="A0AAE4FKM0"/>
<evidence type="ECO:0000313" key="5">
    <source>
        <dbReference type="EMBL" id="MDS1003035.1"/>
    </source>
</evidence>
<dbReference type="InterPro" id="IPR010327">
    <property type="entry name" value="FldB/FldC_alpha/beta"/>
</dbReference>
<name>A0AAE4FKM0_CLOSG</name>
<dbReference type="Gene3D" id="3.40.50.11900">
    <property type="match status" value="1"/>
</dbReference>
<keyword evidence="3" id="KW-0411">Iron-sulfur</keyword>
<protein>
    <submittedName>
        <fullName evidence="5">2-hydroxyacyl-CoA dehydratase</fullName>
    </submittedName>
</protein>